<name>F9W6Z4_TRYCI</name>
<gene>
    <name evidence="12" type="ORF">TCIL3000_0_37730</name>
</gene>
<feature type="region of interest" description="Disordered" evidence="9">
    <location>
        <begin position="267"/>
        <end position="315"/>
    </location>
</feature>
<keyword evidence="13" id="KW-1185">Reference proteome</keyword>
<feature type="chain" id="PRO_5003394588" evidence="10">
    <location>
        <begin position="19"/>
        <end position="343"/>
    </location>
</feature>
<dbReference type="GO" id="GO:0005886">
    <property type="term" value="C:plasma membrane"/>
    <property type="evidence" value="ECO:0007669"/>
    <property type="project" value="UniProtKB-SubCell"/>
</dbReference>
<keyword evidence="7" id="KW-0325">Glycoprotein</keyword>
<keyword evidence="5 10" id="KW-0732">Signal</keyword>
<dbReference type="Pfam" id="PF13206">
    <property type="entry name" value="VSG_B"/>
    <property type="match status" value="1"/>
</dbReference>
<evidence type="ECO:0000313" key="12">
    <source>
        <dbReference type="EMBL" id="CCD12952.1"/>
    </source>
</evidence>
<feature type="compositionally biased region" description="Polar residues" evidence="9">
    <location>
        <begin position="289"/>
        <end position="313"/>
    </location>
</feature>
<accession>F9W6Z4</accession>
<sequence>MMKVLFFVIVSILGVVNATADKEKDHNNKAHKALCDLMKAAVGKWGDGGQGLSKPLKKALGRTLFGKVEGGDLSDIKGLPKDYNEVEGTDSSRGNWCGQPYEGGFNGVNQARWAGHSAPHDMVCLCTVGEKGWPLNESDNRIEKLCGLEKKALEAEDNQGWGYTKHEGNKHVTATWTKIVTPCLEEKVGKDLKQALNDFLRKLVNKSSDFYSNRFQLGEGDPYDSYACTGSATYGVCVEYYNTTGLWYPMPWWVDLQKALPEEEKFQEEKKKLEEEERRRHQEDREKTNPAQTEALKSTHTSTNQTERSQNDNITDKLRRLNLTSGTPISLPSSWLLRAVFLF</sequence>
<organism evidence="12 13">
    <name type="scientific">Trypanosoma congolense (strain IL3000)</name>
    <dbReference type="NCBI Taxonomy" id="1068625"/>
    <lineage>
        <taxon>Eukaryota</taxon>
        <taxon>Discoba</taxon>
        <taxon>Euglenozoa</taxon>
        <taxon>Kinetoplastea</taxon>
        <taxon>Metakinetoplastina</taxon>
        <taxon>Trypanosomatida</taxon>
        <taxon>Trypanosomatidae</taxon>
        <taxon>Trypanosoma</taxon>
        <taxon>Nannomonas</taxon>
    </lineage>
</organism>
<evidence type="ECO:0000256" key="7">
    <source>
        <dbReference type="ARBA" id="ARBA00023180"/>
    </source>
</evidence>
<evidence type="ECO:0000256" key="10">
    <source>
        <dbReference type="SAM" id="SignalP"/>
    </source>
</evidence>
<dbReference type="EMBL" id="CAEQ01000952">
    <property type="protein sequence ID" value="CCD12952.1"/>
    <property type="molecule type" value="Genomic_DNA"/>
</dbReference>
<evidence type="ECO:0000256" key="2">
    <source>
        <dbReference type="ARBA" id="ARBA00004609"/>
    </source>
</evidence>
<dbReference type="Proteomes" id="UP000000702">
    <property type="component" value="Unassembled WGS sequence"/>
</dbReference>
<feature type="signal peptide" evidence="10">
    <location>
        <begin position="1"/>
        <end position="18"/>
    </location>
</feature>
<evidence type="ECO:0000313" key="13">
    <source>
        <dbReference type="Proteomes" id="UP000000702"/>
    </source>
</evidence>
<comment type="subcellular location">
    <subcellularLocation>
        <location evidence="2">Cell membrane</location>
        <topology evidence="2">Lipid-anchor</topology>
        <topology evidence="2">GPI-anchor</topology>
    </subcellularLocation>
</comment>
<feature type="compositionally biased region" description="Basic and acidic residues" evidence="9">
    <location>
        <begin position="267"/>
        <end position="288"/>
    </location>
</feature>
<evidence type="ECO:0000256" key="3">
    <source>
        <dbReference type="ARBA" id="ARBA00022475"/>
    </source>
</evidence>
<dbReference type="InterPro" id="IPR025932">
    <property type="entry name" value="Trypano_VSG_B_N_dom"/>
</dbReference>
<comment type="function">
    <text evidence="1">VSG forms a coat on the surface of the parasite. The trypanosome evades the immune response of the host by expressing a series of antigenically distinct VSGs from an estimated 1000 VSG genes.</text>
</comment>
<dbReference type="AlphaFoldDB" id="F9W6Z4"/>
<reference evidence="13" key="1">
    <citation type="submission" date="2011-07" db="EMBL/GenBank/DDBJ databases">
        <title>Divergent evolution of antigenic variation in African trypanosomes.</title>
        <authorList>
            <person name="Jackson A.P."/>
            <person name="Berry A."/>
            <person name="Allison H.C."/>
            <person name="Burton P."/>
            <person name="Anderson J."/>
            <person name="Aslett M."/>
            <person name="Brown R."/>
            <person name="Corton N."/>
            <person name="Harris D."/>
            <person name="Hauser H."/>
            <person name="Gamble J."/>
            <person name="Gilderthorp R."/>
            <person name="McQuillan J."/>
            <person name="Quail M.A."/>
            <person name="Sanders M."/>
            <person name="Van Tonder A."/>
            <person name="Ginger M.L."/>
            <person name="Donelson J.E."/>
            <person name="Field M.C."/>
            <person name="Barry J.D."/>
            <person name="Berriman M."/>
            <person name="Hertz-Fowler C."/>
        </authorList>
    </citation>
    <scope>NUCLEOTIDE SEQUENCE [LARGE SCALE GENOMIC DNA]</scope>
    <source>
        <strain evidence="13">IL3000</strain>
    </source>
</reference>
<proteinExistence type="predicted"/>
<keyword evidence="4" id="KW-0336">GPI-anchor</keyword>
<keyword evidence="6" id="KW-0472">Membrane</keyword>
<keyword evidence="8" id="KW-0449">Lipoprotein</keyword>
<evidence type="ECO:0000256" key="5">
    <source>
        <dbReference type="ARBA" id="ARBA00022729"/>
    </source>
</evidence>
<evidence type="ECO:0000256" key="6">
    <source>
        <dbReference type="ARBA" id="ARBA00023136"/>
    </source>
</evidence>
<dbReference type="GO" id="GO:0098552">
    <property type="term" value="C:side of membrane"/>
    <property type="evidence" value="ECO:0007669"/>
    <property type="project" value="UniProtKB-KW"/>
</dbReference>
<protein>
    <submittedName>
        <fullName evidence="12">Variant surface glycoprotein</fullName>
    </submittedName>
</protein>
<evidence type="ECO:0000256" key="9">
    <source>
        <dbReference type="SAM" id="MobiDB-lite"/>
    </source>
</evidence>
<evidence type="ECO:0000256" key="4">
    <source>
        <dbReference type="ARBA" id="ARBA00022622"/>
    </source>
</evidence>
<feature type="domain" description="Trypanosome variant surface glycoprotein B-type N-terminal" evidence="11">
    <location>
        <begin position="54"/>
        <end position="275"/>
    </location>
</feature>
<evidence type="ECO:0000256" key="8">
    <source>
        <dbReference type="ARBA" id="ARBA00023288"/>
    </source>
</evidence>
<reference evidence="12 13" key="2">
    <citation type="journal article" date="2012" name="Proc. Natl. Acad. Sci. U.S.A.">
        <title>Antigenic diversity is generated by distinct evolutionary mechanisms in African trypanosome species.</title>
        <authorList>
            <person name="Jackson A.P."/>
            <person name="Berry A."/>
            <person name="Aslett M."/>
            <person name="Allison H.C."/>
            <person name="Burton P."/>
            <person name="Vavrova-Anderson J."/>
            <person name="Brown R."/>
            <person name="Browne H."/>
            <person name="Corton N."/>
            <person name="Hauser H."/>
            <person name="Gamble J."/>
            <person name="Gilderthorp R."/>
            <person name="Marcello L."/>
            <person name="McQuillan J."/>
            <person name="Otto T.D."/>
            <person name="Quail M.A."/>
            <person name="Sanders M.J."/>
            <person name="van Tonder A."/>
            <person name="Ginger M.L."/>
            <person name="Field M.C."/>
            <person name="Barry J.D."/>
            <person name="Hertz-Fowler C."/>
            <person name="Berriman M."/>
        </authorList>
    </citation>
    <scope>NUCLEOTIDE SEQUENCE [LARGE SCALE GENOMIC DNA]</scope>
    <source>
        <strain evidence="12 13">IL3000</strain>
    </source>
</reference>
<evidence type="ECO:0000259" key="11">
    <source>
        <dbReference type="Pfam" id="PF13206"/>
    </source>
</evidence>
<comment type="caution">
    <text evidence="12">The sequence shown here is derived from an EMBL/GenBank/DDBJ whole genome shotgun (WGS) entry which is preliminary data.</text>
</comment>
<dbReference type="VEuPathDB" id="TriTrypDB:TcIL3000_0_37730"/>
<evidence type="ECO:0000256" key="1">
    <source>
        <dbReference type="ARBA" id="ARBA00002523"/>
    </source>
</evidence>
<keyword evidence="3" id="KW-1003">Cell membrane</keyword>